<dbReference type="PANTHER" id="PTHR31744">
    <property type="entry name" value="PROTEIN CUP-SHAPED COTYLEDON 2-RELATED"/>
    <property type="match status" value="1"/>
</dbReference>
<keyword evidence="3" id="KW-0238">DNA-binding</keyword>
<dbReference type="FunFam" id="2.170.150.80:FF:000003">
    <property type="entry name" value="NAC domain-containing protein"/>
    <property type="match status" value="1"/>
</dbReference>
<dbReference type="SUPFAM" id="SSF101941">
    <property type="entry name" value="NAC domain"/>
    <property type="match status" value="1"/>
</dbReference>
<dbReference type="GO" id="GO:0003677">
    <property type="term" value="F:DNA binding"/>
    <property type="evidence" value="ECO:0007669"/>
    <property type="project" value="UniProtKB-KW"/>
</dbReference>
<evidence type="ECO:0000259" key="7">
    <source>
        <dbReference type="PROSITE" id="PS51005"/>
    </source>
</evidence>
<evidence type="ECO:0000256" key="4">
    <source>
        <dbReference type="ARBA" id="ARBA00023163"/>
    </source>
</evidence>
<accession>A0A6J1D2V8</accession>
<dbReference type="GO" id="GO:0006355">
    <property type="term" value="P:regulation of DNA-templated transcription"/>
    <property type="evidence" value="ECO:0007669"/>
    <property type="project" value="InterPro"/>
</dbReference>
<evidence type="ECO:0000256" key="5">
    <source>
        <dbReference type="ARBA" id="ARBA00023242"/>
    </source>
</evidence>
<dbReference type="RefSeq" id="XP_022148009.1">
    <property type="nucleotide sequence ID" value="XM_022292317.1"/>
</dbReference>
<name>A0A6J1D2V8_MOMCH</name>
<proteinExistence type="predicted"/>
<dbReference type="PROSITE" id="PS51005">
    <property type="entry name" value="NAC"/>
    <property type="match status" value="1"/>
</dbReference>
<dbReference type="OrthoDB" id="1922833at2759"/>
<evidence type="ECO:0000313" key="9">
    <source>
        <dbReference type="RefSeq" id="XP_022148008.1"/>
    </source>
</evidence>
<dbReference type="GeneID" id="111016795"/>
<feature type="region of interest" description="Disordered" evidence="6">
    <location>
        <begin position="170"/>
        <end position="196"/>
    </location>
</feature>
<evidence type="ECO:0000256" key="3">
    <source>
        <dbReference type="ARBA" id="ARBA00023125"/>
    </source>
</evidence>
<organism evidence="8 9">
    <name type="scientific">Momordica charantia</name>
    <name type="common">Bitter gourd</name>
    <name type="synonym">Balsam pear</name>
    <dbReference type="NCBI Taxonomy" id="3673"/>
    <lineage>
        <taxon>Eukaryota</taxon>
        <taxon>Viridiplantae</taxon>
        <taxon>Streptophyta</taxon>
        <taxon>Embryophyta</taxon>
        <taxon>Tracheophyta</taxon>
        <taxon>Spermatophyta</taxon>
        <taxon>Magnoliopsida</taxon>
        <taxon>eudicotyledons</taxon>
        <taxon>Gunneridae</taxon>
        <taxon>Pentapetalae</taxon>
        <taxon>rosids</taxon>
        <taxon>fabids</taxon>
        <taxon>Cucurbitales</taxon>
        <taxon>Cucurbitaceae</taxon>
        <taxon>Momordiceae</taxon>
        <taxon>Momordica</taxon>
    </lineage>
</organism>
<dbReference type="KEGG" id="mcha:111016795"/>
<protein>
    <submittedName>
        <fullName evidence="9 10">NAC domain-containing protein 76-like</fullName>
    </submittedName>
</protein>
<evidence type="ECO:0000313" key="8">
    <source>
        <dbReference type="Proteomes" id="UP000504603"/>
    </source>
</evidence>
<dbReference type="PANTHER" id="PTHR31744:SF212">
    <property type="entry name" value="PROTEIN SOMBRERO-LIKE ISOFORM X2"/>
    <property type="match status" value="1"/>
</dbReference>
<dbReference type="Pfam" id="PF02365">
    <property type="entry name" value="NAM"/>
    <property type="match status" value="1"/>
</dbReference>
<keyword evidence="8" id="KW-1185">Reference proteome</keyword>
<gene>
    <name evidence="9 10" type="primary">LOC111016795</name>
</gene>
<evidence type="ECO:0000256" key="6">
    <source>
        <dbReference type="SAM" id="MobiDB-lite"/>
    </source>
</evidence>
<comment type="subcellular location">
    <subcellularLocation>
        <location evidence="1">Nucleus</location>
    </subcellularLocation>
</comment>
<evidence type="ECO:0000256" key="1">
    <source>
        <dbReference type="ARBA" id="ARBA00004123"/>
    </source>
</evidence>
<dbReference type="InterPro" id="IPR003441">
    <property type="entry name" value="NAC-dom"/>
</dbReference>
<keyword evidence="2" id="KW-0805">Transcription regulation</keyword>
<keyword evidence="5" id="KW-0539">Nucleus</keyword>
<dbReference type="InterPro" id="IPR036093">
    <property type="entry name" value="NAC_dom_sf"/>
</dbReference>
<evidence type="ECO:0000313" key="10">
    <source>
        <dbReference type="RefSeq" id="XP_022148009.1"/>
    </source>
</evidence>
<dbReference type="AlphaFoldDB" id="A0A6J1D2V8"/>
<dbReference type="GO" id="GO:0005634">
    <property type="term" value="C:nucleus"/>
    <property type="evidence" value="ECO:0007669"/>
    <property type="project" value="UniProtKB-SubCell"/>
</dbReference>
<feature type="domain" description="NAC" evidence="7">
    <location>
        <begin position="11"/>
        <end position="164"/>
    </location>
</feature>
<dbReference type="Gene3D" id="2.170.150.80">
    <property type="entry name" value="NAC domain"/>
    <property type="match status" value="1"/>
</dbReference>
<dbReference type="Proteomes" id="UP000504603">
    <property type="component" value="Unplaced"/>
</dbReference>
<sequence length="332" mass="38175">MIPENGQQLTVPPGFRFHPTDEELLYYYLRKKVSYEAIELDVIREVDLNKLEPWDLKEKCRIGSGHQNEWYFFSHKDKKYPTGTRTNRATSAGFWKATGRDKAIHTGGNYKRIGMRKTLVFYTGRAPHGQKTDWIMHEYRLDDDNPEVPPLQEDAWVVCRVFKKKSQKPEVSQQHELGTGYDNTKLGMGSSSSSGEGIGELRNKHVQMQEAYNDYGFDGCMQLPQLFSPESSVACPPISLNAAVDSPQNTLWRLSCGVVQHDQRLNTTDWSFLNKLLASDQHYSYRAKSTLNSDQLLPNPGHPNFKRNPFPYPYPYPYPYIGSDADYIKFSK</sequence>
<evidence type="ECO:0000256" key="2">
    <source>
        <dbReference type="ARBA" id="ARBA00023015"/>
    </source>
</evidence>
<reference evidence="9 10" key="1">
    <citation type="submission" date="2025-04" db="UniProtKB">
        <authorList>
            <consortium name="RefSeq"/>
        </authorList>
    </citation>
    <scope>IDENTIFICATION</scope>
    <source>
        <strain evidence="9 10">OHB3-1</strain>
    </source>
</reference>
<keyword evidence="4" id="KW-0804">Transcription</keyword>
<dbReference type="RefSeq" id="XP_022148008.1">
    <property type="nucleotide sequence ID" value="XM_022292316.1"/>
</dbReference>